<dbReference type="Proteomes" id="UP000221254">
    <property type="component" value="Segment"/>
</dbReference>
<reference evidence="1 2" key="1">
    <citation type="submission" date="2017-05" db="EMBL/GenBank/DDBJ databases">
        <title>The isolation and characterization of 16 novel Shigella-infecting phages from the environment.</title>
        <authorList>
            <person name="Doore S.M."/>
            <person name="Schrad J.R."/>
            <person name="Dover J.A."/>
            <person name="Parent K.N."/>
        </authorList>
    </citation>
    <scope>NUCLEOTIDE SEQUENCE [LARGE SCALE GENOMIC DNA]</scope>
</reference>
<proteinExistence type="predicted"/>
<protein>
    <submittedName>
        <fullName evidence="1">Uncharacterized protein</fullName>
    </submittedName>
</protein>
<keyword evidence="2" id="KW-1185">Reference proteome</keyword>
<evidence type="ECO:0000313" key="1">
    <source>
        <dbReference type="EMBL" id="ATE85594.1"/>
    </source>
</evidence>
<dbReference type="EMBL" id="MF158037">
    <property type="protein sequence ID" value="ATE85594.1"/>
    <property type="molecule type" value="Genomic_DNA"/>
</dbReference>
<accession>A0A291AX55</accession>
<organism evidence="1 2">
    <name type="scientific">Salmonella phage St162</name>
    <dbReference type="NCBI Taxonomy" id="2024312"/>
    <lineage>
        <taxon>Viruses</taxon>
        <taxon>Duplodnaviria</taxon>
        <taxon>Heunggongvirae</taxon>
        <taxon>Uroviricota</taxon>
        <taxon>Caudoviricetes</taxon>
        <taxon>Sarkviridae</taxon>
        <taxon>Guernseyvirinae</taxon>
        <taxon>Cornellvirus</taxon>
        <taxon>Cornellvirus St162</taxon>
    </lineage>
</organism>
<gene>
    <name evidence="1" type="ORF">St162_gp9</name>
</gene>
<evidence type="ECO:0000313" key="2">
    <source>
        <dbReference type="Proteomes" id="UP000221254"/>
    </source>
</evidence>
<sequence>MKYELYRAIDTRDNKPMYWLLAGVYPERKLALFTPKTVAADVKRKTAAAPDSIIWENTEAWYLHAALGGAKLVDSWEFNG</sequence>
<name>A0A291AX55_9CAUD</name>